<reference evidence="3 4" key="1">
    <citation type="submission" date="2016-10" db="EMBL/GenBank/DDBJ databases">
        <authorList>
            <person name="de Groot N.N."/>
        </authorList>
    </citation>
    <scope>NUCLEOTIDE SEQUENCE [LARGE SCALE GENOMIC DNA]</scope>
    <source>
        <strain evidence="3 4">CGMCC 1.10076</strain>
    </source>
</reference>
<proteinExistence type="predicted"/>
<evidence type="ECO:0000313" key="4">
    <source>
        <dbReference type="Proteomes" id="UP000199580"/>
    </source>
</evidence>
<dbReference type="SMART" id="SM00867">
    <property type="entry name" value="YceI"/>
    <property type="match status" value="1"/>
</dbReference>
<feature type="domain" description="Lipid/polyisoprenoid-binding YceI-like" evidence="2">
    <location>
        <begin position="28"/>
        <end position="197"/>
    </location>
</feature>
<organism evidence="3 4">
    <name type="scientific">Flavobacterium noncentrifugens</name>
    <dbReference type="NCBI Taxonomy" id="1128970"/>
    <lineage>
        <taxon>Bacteria</taxon>
        <taxon>Pseudomonadati</taxon>
        <taxon>Bacteroidota</taxon>
        <taxon>Flavobacteriia</taxon>
        <taxon>Flavobacteriales</taxon>
        <taxon>Flavobacteriaceae</taxon>
        <taxon>Flavobacterium</taxon>
    </lineage>
</organism>
<dbReference type="AlphaFoldDB" id="A0A1G8WUN1"/>
<dbReference type="Pfam" id="PF04264">
    <property type="entry name" value="YceI"/>
    <property type="match status" value="1"/>
</dbReference>
<keyword evidence="1" id="KW-0732">Signal</keyword>
<dbReference type="PANTHER" id="PTHR34406:SF1">
    <property type="entry name" value="PROTEIN YCEI"/>
    <property type="match status" value="1"/>
</dbReference>
<evidence type="ECO:0000313" key="3">
    <source>
        <dbReference type="EMBL" id="SDJ82099.1"/>
    </source>
</evidence>
<sequence length="198" mass="21971">MKYKNTSGLLIASILFLSIINNITAQANFKIEDSRDNAMKLSGTSTFHDWTMQTGTFSGNAQFGLEPGNYITALRSLEFSLPVLTLKSGEKKLDKNAYKALKTKQFKDILYKLTSAKVTAEKDYKYQIKTTGNLTVAGVTKEVVIDIFCMANKNGSITCEGNYKINMGDYNVQAPNFMGGLMTTGEGVTLDFSMRFER</sequence>
<keyword evidence="4" id="KW-1185">Reference proteome</keyword>
<feature type="chain" id="PRO_5011609387" evidence="1">
    <location>
        <begin position="28"/>
        <end position="198"/>
    </location>
</feature>
<name>A0A1G8WUN1_9FLAO</name>
<dbReference type="STRING" id="1128970.SAMN04487935_1961"/>
<evidence type="ECO:0000259" key="2">
    <source>
        <dbReference type="SMART" id="SM00867"/>
    </source>
</evidence>
<protein>
    <submittedName>
        <fullName evidence="3">Polyisoprenoid-binding protein YceI</fullName>
    </submittedName>
</protein>
<dbReference type="SUPFAM" id="SSF101874">
    <property type="entry name" value="YceI-like"/>
    <property type="match status" value="1"/>
</dbReference>
<gene>
    <name evidence="3" type="ORF">SAMN04487935_1961</name>
</gene>
<accession>A0A1G8WUN1</accession>
<evidence type="ECO:0000256" key="1">
    <source>
        <dbReference type="SAM" id="SignalP"/>
    </source>
</evidence>
<dbReference type="InterPro" id="IPR007372">
    <property type="entry name" value="Lipid/polyisoprenoid-bd_YceI"/>
</dbReference>
<dbReference type="Gene3D" id="2.40.128.110">
    <property type="entry name" value="Lipid/polyisoprenoid-binding, YceI-like"/>
    <property type="match status" value="1"/>
</dbReference>
<dbReference type="EMBL" id="FNEZ01000002">
    <property type="protein sequence ID" value="SDJ82099.1"/>
    <property type="molecule type" value="Genomic_DNA"/>
</dbReference>
<dbReference type="RefSeq" id="WP_170227554.1">
    <property type="nucleotide sequence ID" value="NZ_BKAI01000004.1"/>
</dbReference>
<dbReference type="PANTHER" id="PTHR34406">
    <property type="entry name" value="PROTEIN YCEI"/>
    <property type="match status" value="1"/>
</dbReference>
<dbReference type="Proteomes" id="UP000199580">
    <property type="component" value="Unassembled WGS sequence"/>
</dbReference>
<dbReference type="InterPro" id="IPR036761">
    <property type="entry name" value="TTHA0802/YceI-like_sf"/>
</dbReference>
<feature type="signal peptide" evidence="1">
    <location>
        <begin position="1"/>
        <end position="27"/>
    </location>
</feature>